<evidence type="ECO:0000256" key="3">
    <source>
        <dbReference type="ARBA" id="ARBA00022692"/>
    </source>
</evidence>
<keyword evidence="4 6" id="KW-1133">Transmembrane helix</keyword>
<evidence type="ECO:0000256" key="6">
    <source>
        <dbReference type="SAM" id="Phobius"/>
    </source>
</evidence>
<evidence type="ECO:0000256" key="1">
    <source>
        <dbReference type="ARBA" id="ARBA00004308"/>
    </source>
</evidence>
<organism evidence="7 8">
    <name type="scientific">Eubacterium pyruvativorans</name>
    <dbReference type="NCBI Taxonomy" id="155865"/>
    <lineage>
        <taxon>Bacteria</taxon>
        <taxon>Bacillati</taxon>
        <taxon>Bacillota</taxon>
        <taxon>Clostridia</taxon>
        <taxon>Eubacteriales</taxon>
        <taxon>Eubacteriaceae</taxon>
        <taxon>Eubacterium</taxon>
    </lineage>
</organism>
<dbReference type="STRING" id="155865.SAMN05216515_1297"/>
<evidence type="ECO:0000313" key="7">
    <source>
        <dbReference type="EMBL" id="SFU65195.1"/>
    </source>
</evidence>
<feature type="transmembrane region" description="Helical" evidence="6">
    <location>
        <begin position="271"/>
        <end position="291"/>
    </location>
</feature>
<name>A0A1I7HWU2_9FIRM</name>
<proteinExistence type="inferred from homology"/>
<dbReference type="RefSeq" id="WP_177207449.1">
    <property type="nucleotide sequence ID" value="NZ_FOWF01000029.1"/>
</dbReference>
<dbReference type="InterPro" id="IPR007383">
    <property type="entry name" value="DUF445"/>
</dbReference>
<reference evidence="7 8" key="1">
    <citation type="submission" date="2016-10" db="EMBL/GenBank/DDBJ databases">
        <authorList>
            <person name="de Groot N.N."/>
        </authorList>
    </citation>
    <scope>NUCLEOTIDE SEQUENCE [LARGE SCALE GENOMIC DNA]</scope>
    <source>
        <strain evidence="7 8">KHGC13</strain>
    </source>
</reference>
<evidence type="ECO:0000256" key="2">
    <source>
        <dbReference type="ARBA" id="ARBA00008053"/>
    </source>
</evidence>
<dbReference type="Pfam" id="PF04286">
    <property type="entry name" value="DUF445"/>
    <property type="match status" value="2"/>
</dbReference>
<dbReference type="GO" id="GO:0012505">
    <property type="term" value="C:endomembrane system"/>
    <property type="evidence" value="ECO:0007669"/>
    <property type="project" value="UniProtKB-SubCell"/>
</dbReference>
<feature type="transmembrane region" description="Helical" evidence="6">
    <location>
        <begin position="6"/>
        <end position="27"/>
    </location>
</feature>
<evidence type="ECO:0000313" key="8">
    <source>
        <dbReference type="Proteomes" id="UP000198817"/>
    </source>
</evidence>
<dbReference type="PANTHER" id="PTHR35791">
    <property type="entry name" value="UPF0754 MEMBRANE PROTEIN YHEB"/>
    <property type="match status" value="1"/>
</dbReference>
<protein>
    <submittedName>
        <fullName evidence="7">Uncharacterized membrane protein YheB, UPF0754 family</fullName>
    </submittedName>
</protein>
<evidence type="ECO:0000256" key="5">
    <source>
        <dbReference type="ARBA" id="ARBA00023136"/>
    </source>
</evidence>
<dbReference type="AlphaFoldDB" id="A0A1I7HWU2"/>
<keyword evidence="5 6" id="KW-0472">Membrane</keyword>
<dbReference type="EMBL" id="FPBT01000026">
    <property type="protein sequence ID" value="SFU65195.1"/>
    <property type="molecule type" value="Genomic_DNA"/>
</dbReference>
<sequence length="292" mass="32618">MLEYLMPPLIGAVIGYFTNYIAVKMLFRPRREVRLFGRRLPFTPGAIPKNKPRLARTIGQVVSDTFFTEENLTAQFMAPAAVRGAVDTLLELLNRTVEQDGLMLAGTEDKLEDLMMKTSDHVTEKILETARERDFPGMVADACVQGVKAKLQNSMLSLFLTEERLSQVRGQIEEEVNRKMDEEGPEMLQGEIDRALAGLCDRSPLDLAASFGVSEQQVRDGISRLYGEVVRSGVSALIRQLDVSGMIETKINEMRVEEMEDLVMTVMKKELSLIVNLGAVIGFLLGMVNLLF</sequence>
<accession>A0A1I7HWU2</accession>
<dbReference type="Proteomes" id="UP000198817">
    <property type="component" value="Unassembled WGS sequence"/>
</dbReference>
<keyword evidence="3 6" id="KW-0812">Transmembrane</keyword>
<dbReference type="PANTHER" id="PTHR35791:SF1">
    <property type="entry name" value="UPF0754 MEMBRANE PROTEIN YHEB"/>
    <property type="match status" value="1"/>
</dbReference>
<gene>
    <name evidence="7" type="ORF">SAMN05216508_1268</name>
</gene>
<evidence type="ECO:0000256" key="4">
    <source>
        <dbReference type="ARBA" id="ARBA00022989"/>
    </source>
</evidence>
<comment type="similarity">
    <text evidence="2">Belongs to the UPF0754 family.</text>
</comment>
<comment type="subcellular location">
    <subcellularLocation>
        <location evidence="1">Endomembrane system</location>
    </subcellularLocation>
</comment>
<keyword evidence="8" id="KW-1185">Reference proteome</keyword>